<keyword evidence="1" id="KW-1133">Transmembrane helix</keyword>
<dbReference type="AlphaFoldDB" id="B4VW59"/>
<dbReference type="Proteomes" id="UP000003835">
    <property type="component" value="Unassembled WGS sequence"/>
</dbReference>
<dbReference type="STRING" id="118168.MC7420_5747"/>
<reference evidence="2 3" key="1">
    <citation type="submission" date="2008-07" db="EMBL/GenBank/DDBJ databases">
        <authorList>
            <person name="Tandeau de Marsac N."/>
            <person name="Ferriera S."/>
            <person name="Johnson J."/>
            <person name="Kravitz S."/>
            <person name="Beeson K."/>
            <person name="Sutton G."/>
            <person name="Rogers Y.-H."/>
            <person name="Friedman R."/>
            <person name="Frazier M."/>
            <person name="Venter J.C."/>
        </authorList>
    </citation>
    <scope>NUCLEOTIDE SEQUENCE [LARGE SCALE GENOMIC DNA]</scope>
    <source>
        <strain evidence="2 3">PCC 7420</strain>
    </source>
</reference>
<dbReference type="eggNOG" id="COG1807">
    <property type="taxonomic scope" value="Bacteria"/>
</dbReference>
<gene>
    <name evidence="2" type="ORF">MC7420_5747</name>
</gene>
<evidence type="ECO:0000256" key="1">
    <source>
        <dbReference type="SAM" id="Phobius"/>
    </source>
</evidence>
<dbReference type="EMBL" id="DS989855">
    <property type="protein sequence ID" value="EDX73867.1"/>
    <property type="molecule type" value="Genomic_DNA"/>
</dbReference>
<evidence type="ECO:0000313" key="2">
    <source>
        <dbReference type="EMBL" id="EDX73867.1"/>
    </source>
</evidence>
<feature type="transmembrane region" description="Helical" evidence="1">
    <location>
        <begin position="12"/>
        <end position="42"/>
    </location>
</feature>
<protein>
    <submittedName>
        <fullName evidence="2">Uncharacterized protein</fullName>
    </submittedName>
</protein>
<organism evidence="2 3">
    <name type="scientific">Coleofasciculus chthonoplastes PCC 7420</name>
    <dbReference type="NCBI Taxonomy" id="118168"/>
    <lineage>
        <taxon>Bacteria</taxon>
        <taxon>Bacillati</taxon>
        <taxon>Cyanobacteriota</taxon>
        <taxon>Cyanophyceae</taxon>
        <taxon>Coleofasciculales</taxon>
        <taxon>Coleofasciculaceae</taxon>
        <taxon>Coleofasciculus</taxon>
    </lineage>
</organism>
<keyword evidence="1" id="KW-0472">Membrane</keyword>
<evidence type="ECO:0000313" key="3">
    <source>
        <dbReference type="Proteomes" id="UP000003835"/>
    </source>
</evidence>
<keyword evidence="3" id="KW-1185">Reference proteome</keyword>
<accession>B4VW59</accession>
<dbReference type="HOGENOM" id="CLU_3060435_0_0_3"/>
<proteinExistence type="predicted"/>
<keyword evidence="1" id="KW-0812">Transmembrane</keyword>
<sequence length="53" mass="5788">MTSAQLLHIVAVWWWVLPAVGIPVWVGGLLAALLIGAGVWVLRWGWLQARAKG</sequence>
<name>B4VW59_9CYAN</name>